<feature type="domain" description="HTH gntR-type" evidence="6">
    <location>
        <begin position="9"/>
        <end position="77"/>
    </location>
</feature>
<dbReference type="CDD" id="cd00609">
    <property type="entry name" value="AAT_like"/>
    <property type="match status" value="1"/>
</dbReference>
<dbReference type="GO" id="GO:0003700">
    <property type="term" value="F:DNA-binding transcription factor activity"/>
    <property type="evidence" value="ECO:0007669"/>
    <property type="project" value="InterPro"/>
</dbReference>
<dbReference type="Gene3D" id="1.10.10.10">
    <property type="entry name" value="Winged helix-like DNA-binding domain superfamily/Winged helix DNA-binding domain"/>
    <property type="match status" value="1"/>
</dbReference>
<dbReference type="PRINTS" id="PR00035">
    <property type="entry name" value="HTHGNTR"/>
</dbReference>
<dbReference type="InterPro" id="IPR051446">
    <property type="entry name" value="HTH_trans_reg/aminotransferase"/>
</dbReference>
<dbReference type="PANTHER" id="PTHR46577">
    <property type="entry name" value="HTH-TYPE TRANSCRIPTIONAL REGULATORY PROTEIN GABR"/>
    <property type="match status" value="1"/>
</dbReference>
<evidence type="ECO:0000256" key="5">
    <source>
        <dbReference type="ARBA" id="ARBA00023163"/>
    </source>
</evidence>
<dbReference type="RefSeq" id="WP_036138247.1">
    <property type="nucleotide sequence ID" value="NZ_AVPU01000019.1"/>
</dbReference>
<dbReference type="PANTHER" id="PTHR46577:SF1">
    <property type="entry name" value="HTH-TYPE TRANSCRIPTIONAL REGULATORY PROTEIN GABR"/>
    <property type="match status" value="1"/>
</dbReference>
<accession>A0A0A0EUK9</accession>
<dbReference type="GO" id="GO:0003677">
    <property type="term" value="F:DNA binding"/>
    <property type="evidence" value="ECO:0007669"/>
    <property type="project" value="UniProtKB-KW"/>
</dbReference>
<name>A0A0A0EUK9_9GAMM</name>
<dbReference type="EMBL" id="AVPU01000019">
    <property type="protein sequence ID" value="KGM53900.1"/>
    <property type="molecule type" value="Genomic_DNA"/>
</dbReference>
<evidence type="ECO:0000256" key="2">
    <source>
        <dbReference type="ARBA" id="ARBA00022898"/>
    </source>
</evidence>
<dbReference type="Gene3D" id="3.40.640.10">
    <property type="entry name" value="Type I PLP-dependent aspartate aminotransferase-like (Major domain)"/>
    <property type="match status" value="1"/>
</dbReference>
<dbReference type="eggNOG" id="COG1167">
    <property type="taxonomic scope" value="Bacteria"/>
</dbReference>
<dbReference type="PROSITE" id="PS50949">
    <property type="entry name" value="HTH_GNTR"/>
    <property type="match status" value="1"/>
</dbReference>
<dbReference type="InterPro" id="IPR015424">
    <property type="entry name" value="PyrdxlP-dep_Trfase"/>
</dbReference>
<comment type="caution">
    <text evidence="7">The sequence shown here is derived from an EMBL/GenBank/DDBJ whole genome shotgun (WGS) entry which is preliminary data.</text>
</comment>
<evidence type="ECO:0000313" key="7">
    <source>
        <dbReference type="EMBL" id="KGM53900.1"/>
    </source>
</evidence>
<dbReference type="Pfam" id="PF00392">
    <property type="entry name" value="GntR"/>
    <property type="match status" value="1"/>
</dbReference>
<evidence type="ECO:0000256" key="1">
    <source>
        <dbReference type="ARBA" id="ARBA00005384"/>
    </source>
</evidence>
<dbReference type="Pfam" id="PF00155">
    <property type="entry name" value="Aminotran_1_2"/>
    <property type="match status" value="1"/>
</dbReference>
<dbReference type="SUPFAM" id="SSF46785">
    <property type="entry name" value="Winged helix' DNA-binding domain"/>
    <property type="match status" value="1"/>
</dbReference>
<keyword evidence="2" id="KW-0663">Pyridoxal phosphate</keyword>
<dbReference type="OrthoDB" id="9808770at2"/>
<keyword evidence="8" id="KW-1185">Reference proteome</keyword>
<evidence type="ECO:0000259" key="6">
    <source>
        <dbReference type="PROSITE" id="PS50949"/>
    </source>
</evidence>
<dbReference type="STRING" id="1385517.N800_04030"/>
<comment type="similarity">
    <text evidence="1">In the C-terminal section; belongs to the class-I pyridoxal-phosphate-dependent aminotransferase family.</text>
</comment>
<protein>
    <submittedName>
        <fullName evidence="7">Transcriptional regulator</fullName>
    </submittedName>
</protein>
<organism evidence="7 8">
    <name type="scientific">Lysobacter daejeonensis GH1-9</name>
    <dbReference type="NCBI Taxonomy" id="1385517"/>
    <lineage>
        <taxon>Bacteria</taxon>
        <taxon>Pseudomonadati</taxon>
        <taxon>Pseudomonadota</taxon>
        <taxon>Gammaproteobacteria</taxon>
        <taxon>Lysobacterales</taxon>
        <taxon>Lysobacteraceae</taxon>
        <taxon>Aerolutibacter</taxon>
    </lineage>
</organism>
<dbReference type="GO" id="GO:0030170">
    <property type="term" value="F:pyridoxal phosphate binding"/>
    <property type="evidence" value="ECO:0007669"/>
    <property type="project" value="InterPro"/>
</dbReference>
<dbReference type="SMART" id="SM00345">
    <property type="entry name" value="HTH_GNTR"/>
    <property type="match status" value="1"/>
</dbReference>
<dbReference type="AlphaFoldDB" id="A0A0A0EUK9"/>
<dbReference type="SUPFAM" id="SSF53383">
    <property type="entry name" value="PLP-dependent transferases"/>
    <property type="match status" value="1"/>
</dbReference>
<keyword evidence="4" id="KW-0238">DNA-binding</keyword>
<keyword evidence="5" id="KW-0804">Transcription</keyword>
<evidence type="ECO:0000256" key="4">
    <source>
        <dbReference type="ARBA" id="ARBA00023125"/>
    </source>
</evidence>
<dbReference type="InterPro" id="IPR036390">
    <property type="entry name" value="WH_DNA-bd_sf"/>
</dbReference>
<proteinExistence type="inferred from homology"/>
<evidence type="ECO:0000313" key="8">
    <source>
        <dbReference type="Proteomes" id="UP000029998"/>
    </source>
</evidence>
<dbReference type="InterPro" id="IPR000524">
    <property type="entry name" value="Tscrpt_reg_HTH_GntR"/>
</dbReference>
<reference evidence="7 8" key="1">
    <citation type="submission" date="2013-08" db="EMBL/GenBank/DDBJ databases">
        <title>Genome sequencing of Lysobacter.</title>
        <authorList>
            <person name="Zhang S."/>
            <person name="Wang G."/>
        </authorList>
    </citation>
    <scope>NUCLEOTIDE SEQUENCE [LARGE SCALE GENOMIC DNA]</scope>
    <source>
        <strain evidence="7 8">GH1-9</strain>
    </source>
</reference>
<dbReference type="Proteomes" id="UP000029998">
    <property type="component" value="Unassembled WGS sequence"/>
</dbReference>
<dbReference type="InterPro" id="IPR015421">
    <property type="entry name" value="PyrdxlP-dep_Trfase_major"/>
</dbReference>
<evidence type="ECO:0000256" key="3">
    <source>
        <dbReference type="ARBA" id="ARBA00023015"/>
    </source>
</evidence>
<keyword evidence="3" id="KW-0805">Transcription regulation</keyword>
<dbReference type="InterPro" id="IPR036388">
    <property type="entry name" value="WH-like_DNA-bd_sf"/>
</dbReference>
<gene>
    <name evidence="7" type="ORF">N800_04030</name>
</gene>
<dbReference type="CDD" id="cd07377">
    <property type="entry name" value="WHTH_GntR"/>
    <property type="match status" value="1"/>
</dbReference>
<dbReference type="InterPro" id="IPR004839">
    <property type="entry name" value="Aminotransferase_I/II_large"/>
</dbReference>
<sequence>MHLQLDGRGPLHAQLTRALKAAVFAGRLHQGARLPATRQLAHELGVSRNTVLAAYEQLHAEGFVDGRVGSGSYVTPPLQTLRPVRALPAMLAPQSEFARRGRQYHDHARMPGRRIDGVRYSFQYGMPVTNPALTSAWARELAHAAAYTAPSYPMSQGLPALREAVCDYLARRRGVQARPEDVVIVDGTQQAVALTARVLLDPGDTAVLEEPHYAAIREVLQIHGARLQSIAVDGQGLRCDALPSEGAKLVCVTPSHQFPSGVVMSLPRRLELLDYAQRHGGWILEDDYDGEFRYDAQPLAALRSLDEHGRVIYVGTFSKVMFPSLRLGYVVVPAGLRGDFVNAKWQDDFGSPGIEQAALARFMAEGGFERHLRRTWKTLKERRTALLGGLLRCSAGRLQINDSHAGMHLVVWLRERSREEGEAFIARARSLGLGLYSIAPYYLAPPDRAGLLLGYCGLSVAEIDAAVERFAACLDEMWR</sequence>